<dbReference type="Pfam" id="PF00169">
    <property type="entry name" value="PH"/>
    <property type="match status" value="1"/>
</dbReference>
<dbReference type="SMART" id="SM00799">
    <property type="entry name" value="DENN"/>
    <property type="match status" value="1"/>
</dbReference>
<dbReference type="Gene3D" id="3.40.50.11500">
    <property type="match status" value="1"/>
</dbReference>
<dbReference type="InterPro" id="IPR005112">
    <property type="entry name" value="dDENN_dom"/>
</dbReference>
<comment type="caution">
    <text evidence="4">The sequence shown here is derived from an EMBL/GenBank/DDBJ whole genome shotgun (WGS) entry which is preliminary data.</text>
</comment>
<dbReference type="Pfam" id="PF02141">
    <property type="entry name" value="DENN"/>
    <property type="match status" value="1"/>
</dbReference>
<feature type="compositionally biased region" description="Basic residues" evidence="1">
    <location>
        <begin position="730"/>
        <end position="739"/>
    </location>
</feature>
<feature type="compositionally biased region" description="Polar residues" evidence="1">
    <location>
        <begin position="715"/>
        <end position="729"/>
    </location>
</feature>
<dbReference type="InterPro" id="IPR043153">
    <property type="entry name" value="DENN_C"/>
</dbReference>
<dbReference type="PANTHER" id="PTHR12296:SF21">
    <property type="entry name" value="DENN DOMAIN-CONTAINING PROTEIN 3"/>
    <property type="match status" value="1"/>
</dbReference>
<dbReference type="Pfam" id="PF03455">
    <property type="entry name" value="dDENN"/>
    <property type="match status" value="1"/>
</dbReference>
<dbReference type="GO" id="GO:0031410">
    <property type="term" value="C:cytoplasmic vesicle"/>
    <property type="evidence" value="ECO:0007669"/>
    <property type="project" value="TreeGrafter"/>
</dbReference>
<dbReference type="Proteomes" id="UP001149090">
    <property type="component" value="Unassembled WGS sequence"/>
</dbReference>
<dbReference type="InterPro" id="IPR011993">
    <property type="entry name" value="PH-like_dom_sf"/>
</dbReference>
<gene>
    <name evidence="4" type="ORF">M0811_09646</name>
</gene>
<dbReference type="Pfam" id="PF03456">
    <property type="entry name" value="uDENN"/>
    <property type="match status" value="1"/>
</dbReference>
<dbReference type="AlphaFoldDB" id="A0A9Q0LFM0"/>
<dbReference type="InterPro" id="IPR051696">
    <property type="entry name" value="DENN_Domain_GEFs"/>
</dbReference>
<organism evidence="4 5">
    <name type="scientific">Anaeramoeba ignava</name>
    <name type="common">Anaerobic marine amoeba</name>
    <dbReference type="NCBI Taxonomy" id="1746090"/>
    <lineage>
        <taxon>Eukaryota</taxon>
        <taxon>Metamonada</taxon>
        <taxon>Anaeramoebidae</taxon>
        <taxon>Anaeramoeba</taxon>
    </lineage>
</organism>
<dbReference type="PROSITE" id="PS50211">
    <property type="entry name" value="DENN"/>
    <property type="match status" value="1"/>
</dbReference>
<reference evidence="4" key="1">
    <citation type="submission" date="2022-10" db="EMBL/GenBank/DDBJ databases">
        <title>Novel sulphate-reducing endosymbionts in the free-living metamonad Anaeramoeba.</title>
        <authorList>
            <person name="Jerlstrom-Hultqvist J."/>
            <person name="Cepicka I."/>
            <person name="Gallot-Lavallee L."/>
            <person name="Salas-Leiva D."/>
            <person name="Curtis B.A."/>
            <person name="Zahonova K."/>
            <person name="Pipaliya S."/>
            <person name="Dacks J."/>
            <person name="Roger A.J."/>
        </authorList>
    </citation>
    <scope>NUCLEOTIDE SEQUENCE</scope>
    <source>
        <strain evidence="4">BMAN</strain>
    </source>
</reference>
<evidence type="ECO:0000313" key="5">
    <source>
        <dbReference type="Proteomes" id="UP001149090"/>
    </source>
</evidence>
<dbReference type="PROSITE" id="PS50003">
    <property type="entry name" value="PH_DOMAIN"/>
    <property type="match status" value="1"/>
</dbReference>
<dbReference type="PANTHER" id="PTHR12296">
    <property type="entry name" value="DENN DOMAIN-CONTAINING PROTEIN 4"/>
    <property type="match status" value="1"/>
</dbReference>
<dbReference type="Gene3D" id="3.30.450.200">
    <property type="match status" value="1"/>
</dbReference>
<feature type="region of interest" description="Disordered" evidence="1">
    <location>
        <begin position="371"/>
        <end position="396"/>
    </location>
</feature>
<dbReference type="GO" id="GO:0032483">
    <property type="term" value="P:regulation of Rab protein signal transduction"/>
    <property type="evidence" value="ECO:0007669"/>
    <property type="project" value="TreeGrafter"/>
</dbReference>
<dbReference type="SUPFAM" id="SSF50729">
    <property type="entry name" value="PH domain-like"/>
    <property type="match status" value="1"/>
</dbReference>
<dbReference type="EMBL" id="JAPDFW010000083">
    <property type="protein sequence ID" value="KAJ5072002.1"/>
    <property type="molecule type" value="Genomic_DNA"/>
</dbReference>
<dbReference type="OrthoDB" id="6019893at2759"/>
<name>A0A9Q0LFM0_ANAIG</name>
<evidence type="ECO:0000259" key="2">
    <source>
        <dbReference type="PROSITE" id="PS50003"/>
    </source>
</evidence>
<proteinExistence type="predicted"/>
<dbReference type="SMART" id="SM00233">
    <property type="entry name" value="PH"/>
    <property type="match status" value="1"/>
</dbReference>
<sequence length="801" mass="93840">MQIVNQKPSFPFFEWLIFSGIGNEIQVFESKEKRTGLSIQFLPQILATVPENKEKLPKKIELFLQPQGGIQLFSEHQNPYNHEFVLTHEDGSQLYGFAFSRFFIFSKKKHSNLQQLFNHRNLGKLPPNIFASRTIAVVTRWPFHRTYEIILRRLLIGVKKFNQKTIQKLADALNQIPQPNTWASSSKIFIDNHKIYLPIVHSKQLPTADLSFSVLFSCLDPSNVIDLFTAILLERQTVFISNNASKITTCTETIRSLLYPFEWLYPYIPILPPTFSGFLDAPTPFIFGGNNKILEKIELSSQIIVAYLDINLILINEPITPLPERLKDRLIKLILKHANVFTYSNKRERKNVDSKQRYSEIEKSETEFLCTSFSSESSEDESDEQPKAKRWDEKQQEKRFRSSSTFRIVHKNIIEKPVKLAQNLENISTEESEETDHNFMNRIGFSSKPTMARFVIPEEVEEKEPEINVKELRKGFMKIFVSLLKKYPEYMIFPTKEKPSNFKAEEFLKIAPEDSRTFLNKLVETQLFSCFIDNQLIGDSKERYFNEIIIEKMKRRSLRYILLRDAQKTEFLVKRGKRRKNWKKRFFHLNQNELRYYQRNENQEKKQKLKGVINLVQGETKIQIPKNGPRNFMFQIVTKKRTYSISCESEISRREWVAVLKSRCFSQSEFKNWQTRLGSTSLSKQILMNSTVGKQRQMRNSLSQKMDEIHPVTISLGSLKSTPQQTPKQTPRHSPRHSPKYSPIQSPLSPFSNPNDLENTKPNSKKSDDPNQKEKETEKEKGKDQETQELLDKISEFFDKK</sequence>
<keyword evidence="5" id="KW-1185">Reference proteome</keyword>
<dbReference type="SMART" id="SM00800">
    <property type="entry name" value="uDENN"/>
    <property type="match status" value="1"/>
</dbReference>
<feature type="region of interest" description="Disordered" evidence="1">
    <location>
        <begin position="715"/>
        <end position="801"/>
    </location>
</feature>
<dbReference type="InterPro" id="IPR001849">
    <property type="entry name" value="PH_domain"/>
</dbReference>
<protein>
    <submittedName>
        <fullName evidence="4">C-myc promoter binding protein</fullName>
    </submittedName>
</protein>
<dbReference type="InterPro" id="IPR037516">
    <property type="entry name" value="Tripartite_DENN"/>
</dbReference>
<feature type="compositionally biased region" description="Basic and acidic residues" evidence="1">
    <location>
        <begin position="384"/>
        <end position="396"/>
    </location>
</feature>
<evidence type="ECO:0000313" key="4">
    <source>
        <dbReference type="EMBL" id="KAJ5072002.1"/>
    </source>
</evidence>
<evidence type="ECO:0000259" key="3">
    <source>
        <dbReference type="PROSITE" id="PS50211"/>
    </source>
</evidence>
<dbReference type="InterPro" id="IPR005113">
    <property type="entry name" value="uDENN_dom"/>
</dbReference>
<accession>A0A9Q0LFM0</accession>
<feature type="domain" description="UDENN" evidence="3">
    <location>
        <begin position="23"/>
        <end position="542"/>
    </location>
</feature>
<feature type="compositionally biased region" description="Polar residues" evidence="1">
    <location>
        <begin position="743"/>
        <end position="762"/>
    </location>
</feature>
<evidence type="ECO:0000256" key="1">
    <source>
        <dbReference type="SAM" id="MobiDB-lite"/>
    </source>
</evidence>
<dbReference type="FunFam" id="2.30.29.30:FF:000286">
    <property type="entry name" value="PH-protein kinase domain containing protein"/>
    <property type="match status" value="1"/>
</dbReference>
<dbReference type="Gene3D" id="2.30.29.30">
    <property type="entry name" value="Pleckstrin-homology domain (PH domain)/Phosphotyrosine-binding domain (PTB)"/>
    <property type="match status" value="1"/>
</dbReference>
<feature type="compositionally biased region" description="Basic and acidic residues" evidence="1">
    <location>
        <begin position="765"/>
        <end position="801"/>
    </location>
</feature>
<feature type="domain" description="PH" evidence="2">
    <location>
        <begin position="565"/>
        <end position="665"/>
    </location>
</feature>
<dbReference type="InterPro" id="IPR001194">
    <property type="entry name" value="cDENN_dom"/>
</dbReference>
<dbReference type="SMART" id="SM00801">
    <property type="entry name" value="dDENN"/>
    <property type="match status" value="1"/>
</dbReference>